<comment type="caution">
    <text evidence="1">The sequence shown here is derived from an EMBL/GenBank/DDBJ whole genome shotgun (WGS) entry which is preliminary data.</text>
</comment>
<accession>A0A5S3Z0P0</accession>
<evidence type="ECO:0000313" key="1">
    <source>
        <dbReference type="EMBL" id="TMP84994.1"/>
    </source>
</evidence>
<dbReference type="Proteomes" id="UP000305874">
    <property type="component" value="Unassembled WGS sequence"/>
</dbReference>
<name>A0A5S3Z0P0_9GAMM</name>
<gene>
    <name evidence="1" type="ORF">CWC05_19145</name>
</gene>
<dbReference type="InterPro" id="IPR010706">
    <property type="entry name" value="Fatty_acid_cis-trans_isomerase"/>
</dbReference>
<keyword evidence="1" id="KW-0413">Isomerase</keyword>
<dbReference type="GO" id="GO:0016853">
    <property type="term" value="F:isomerase activity"/>
    <property type="evidence" value="ECO:0007669"/>
    <property type="project" value="UniProtKB-KW"/>
</dbReference>
<reference evidence="2" key="2">
    <citation type="submission" date="2019-06" db="EMBL/GenBank/DDBJ databases">
        <title>Co-occurence of chitin degradation, pigmentation and bioactivity in marine Pseudoalteromonas.</title>
        <authorList>
            <person name="Sonnenschein E.C."/>
            <person name="Bech P.K."/>
        </authorList>
    </citation>
    <scope>NUCLEOTIDE SEQUENCE [LARGE SCALE GENOMIC DNA]</scope>
    <source>
        <strain evidence="2">S2897</strain>
    </source>
</reference>
<dbReference type="AlphaFoldDB" id="A0A5S3Z0P0"/>
<feature type="non-terminal residue" evidence="1">
    <location>
        <position position="1"/>
    </location>
</feature>
<dbReference type="Pfam" id="PF06934">
    <property type="entry name" value="CTI"/>
    <property type="match status" value="1"/>
</dbReference>
<dbReference type="EMBL" id="PNCG01000088">
    <property type="protein sequence ID" value="TMP84994.1"/>
    <property type="molecule type" value="Genomic_DNA"/>
</dbReference>
<organism evidence="1 2">
    <name type="scientific">Pseudoalteromonas ruthenica</name>
    <dbReference type="NCBI Taxonomy" id="151081"/>
    <lineage>
        <taxon>Bacteria</taxon>
        <taxon>Pseudomonadati</taxon>
        <taxon>Pseudomonadota</taxon>
        <taxon>Gammaproteobacteria</taxon>
        <taxon>Alteromonadales</taxon>
        <taxon>Pseudoalteromonadaceae</taxon>
        <taxon>Pseudoalteromonas</taxon>
    </lineage>
</organism>
<proteinExistence type="predicted"/>
<feature type="non-terminal residue" evidence="1">
    <location>
        <position position="106"/>
    </location>
</feature>
<evidence type="ECO:0000313" key="2">
    <source>
        <dbReference type="Proteomes" id="UP000305874"/>
    </source>
</evidence>
<sequence>LGFGAQYLTSLKPVLDTRCVVCHGCYDAPCQLKLTSPEGIDRGVSKERVYDGTRLLAQTPSRLLYDAKDTQTWRDKGFTPVLNERVQTEQANLMGSVLYNSLLLKI</sequence>
<reference evidence="1 2" key="1">
    <citation type="submission" date="2017-12" db="EMBL/GenBank/DDBJ databases">
        <authorList>
            <person name="Paulsen S."/>
            <person name="Gram L.K."/>
        </authorList>
    </citation>
    <scope>NUCLEOTIDE SEQUENCE [LARGE SCALE GENOMIC DNA]</scope>
    <source>
        <strain evidence="1 2">S2897</strain>
    </source>
</reference>
<dbReference type="RefSeq" id="WP_171041875.1">
    <property type="nucleotide sequence ID" value="NZ_PNCG01000088.1"/>
</dbReference>
<protein>
    <submittedName>
        <fullName evidence="1">9-hexadecenoic acid cis-trans isomerase</fullName>
    </submittedName>
</protein>